<organism evidence="2 3">
    <name type="scientific">Pseudomonas fontis</name>
    <dbReference type="NCBI Taxonomy" id="2942633"/>
    <lineage>
        <taxon>Bacteria</taxon>
        <taxon>Pseudomonadati</taxon>
        <taxon>Pseudomonadota</taxon>
        <taxon>Gammaproteobacteria</taxon>
        <taxon>Pseudomonadales</taxon>
        <taxon>Pseudomonadaceae</taxon>
        <taxon>Pseudomonas</taxon>
    </lineage>
</organism>
<evidence type="ECO:0000256" key="1">
    <source>
        <dbReference type="SAM" id="Phobius"/>
    </source>
</evidence>
<evidence type="ECO:0000313" key="3">
    <source>
        <dbReference type="Proteomes" id="UP001148203"/>
    </source>
</evidence>
<protein>
    <submittedName>
        <fullName evidence="2">General secretion pathway protein GspC</fullName>
    </submittedName>
</protein>
<evidence type="ECO:0000313" key="2">
    <source>
        <dbReference type="EMBL" id="MDD0990201.1"/>
    </source>
</evidence>
<gene>
    <name evidence="2" type="ORF">M5G11_06570</name>
</gene>
<reference evidence="2 3" key="1">
    <citation type="submission" date="2022-05" db="EMBL/GenBank/DDBJ databases">
        <title>Novel Pseudomonas spp. Isolated from a Rainbow Trout Aquaculture Facility.</title>
        <authorList>
            <person name="Testerman T."/>
            <person name="Graf J."/>
        </authorList>
    </citation>
    <scope>NUCLEOTIDE SEQUENCE [LARGE SCALE GENOMIC DNA]</scope>
    <source>
        <strain evidence="2 3">ID681</strain>
    </source>
</reference>
<dbReference type="RefSeq" id="WP_273911175.1">
    <property type="nucleotide sequence ID" value="NZ_JAMDGX010000038.1"/>
</dbReference>
<accession>A0ABT5NPU7</accession>
<keyword evidence="3" id="KW-1185">Reference proteome</keyword>
<comment type="caution">
    <text evidence="2">The sequence shown here is derived from an EMBL/GenBank/DDBJ whole genome shotgun (WGS) entry which is preliminary data.</text>
</comment>
<dbReference type="EMBL" id="JAMDGY010000017">
    <property type="protein sequence ID" value="MDD0990201.1"/>
    <property type="molecule type" value="Genomic_DNA"/>
</dbReference>
<keyword evidence="1" id="KW-0812">Transmembrane</keyword>
<proteinExistence type="predicted"/>
<feature type="transmembrane region" description="Helical" evidence="1">
    <location>
        <begin position="12"/>
        <end position="34"/>
    </location>
</feature>
<dbReference type="Proteomes" id="UP001148203">
    <property type="component" value="Unassembled WGS sequence"/>
</dbReference>
<sequence>MEFAFKSQLSPQWVQGLGLLAAIAGLATWGVVLFTPETAAPMQEATVPIQAQPAAAAQWFANRPAQVDIVVSGLLAAGKGTVAVLSVNGGAAQAVRVGELLAQGVRLVAIEADGLIIERGHERSKVSIAQLPQPPALPSLIRP</sequence>
<name>A0ABT5NPU7_9PSED</name>
<keyword evidence="1" id="KW-0472">Membrane</keyword>
<keyword evidence="1" id="KW-1133">Transmembrane helix</keyword>